<evidence type="ECO:0000256" key="2">
    <source>
        <dbReference type="ARBA" id="ARBA00023004"/>
    </source>
</evidence>
<proteinExistence type="predicted"/>
<evidence type="ECO:0000256" key="3">
    <source>
        <dbReference type="PROSITE-ProRule" id="PRU00433"/>
    </source>
</evidence>
<dbReference type="PROSITE" id="PS51007">
    <property type="entry name" value="CYTC"/>
    <property type="match status" value="1"/>
</dbReference>
<dbReference type="GO" id="GO:0046872">
    <property type="term" value="F:metal ion binding"/>
    <property type="evidence" value="ECO:0007669"/>
    <property type="project" value="UniProtKB-KW"/>
</dbReference>
<comment type="caution">
    <text evidence="5">The sequence shown here is derived from an EMBL/GenBank/DDBJ whole genome shotgun (WGS) entry which is preliminary data.</text>
</comment>
<sequence length="496" mass="53859">MNHPTVLLGGQGHRAGPRAWGIWALTLGLAVLALAARPAQAIPLFNRQTGQNCMACHAGGQFPELTPYGRMFKLTGYTLGQRTSVPLSVMAVASEASVANTSKSQSPSSDFQKDKDLIFATASLFAGGKITDNVGAFVQVTYNPYAVTNADGSFSGHTNADNMDIRWADRFISGERDLIVGLSLNNNPSVSDPWNTAAAWMQYVPVPSPTSYQFIDGTTPYPGYSSGGNIAGLNAYGFLNRTWYGEVGFYGTARGPLSFMTRGVAPRTQMRGLNPYWRLAWNHEWGAHSLMIGTGGMVARVYQDVTDPATIDRFRDWSIDAQYQYLLDPHAVTAQFVYTGNRHRYPAGQANQPVGFVDAAGNALANTSDSDSSHLLRAKLSYVYQARYGGSLSLFSLTGTTNTANQSSGFDPTTLSITATDPNATQLSVPVNGNLSGNPGTRGWTVEAFWMPLQYIRIGAQYTMYSRYNGAASNYDGFGRNASDNNSLFLYMWMAY</sequence>
<name>A0A4R3VFR1_ROSSA</name>
<gene>
    <name evidence="5" type="ORF">EV671_100111</name>
</gene>
<dbReference type="RefSeq" id="WP_243655520.1">
    <property type="nucleotide sequence ID" value="NZ_CBCSGL010000007.1"/>
</dbReference>
<dbReference type="EMBL" id="SMBU01000001">
    <property type="protein sequence ID" value="TCV04256.1"/>
    <property type="molecule type" value="Genomic_DNA"/>
</dbReference>
<reference evidence="5 6" key="1">
    <citation type="submission" date="2019-03" db="EMBL/GenBank/DDBJ databases">
        <title>Genomic Encyclopedia of Type Strains, Phase IV (KMG-IV): sequencing the most valuable type-strain genomes for metagenomic binning, comparative biology and taxonomic classification.</title>
        <authorList>
            <person name="Goeker M."/>
        </authorList>
    </citation>
    <scope>NUCLEOTIDE SEQUENCE [LARGE SCALE GENOMIC DNA]</scope>
    <source>
        <strain evidence="5 6">DSM 654</strain>
    </source>
</reference>
<evidence type="ECO:0000256" key="1">
    <source>
        <dbReference type="ARBA" id="ARBA00022723"/>
    </source>
</evidence>
<evidence type="ECO:0000313" key="5">
    <source>
        <dbReference type="EMBL" id="TCV04256.1"/>
    </source>
</evidence>
<keyword evidence="6" id="KW-1185">Reference proteome</keyword>
<accession>A0A4R3VFR1</accession>
<dbReference type="GO" id="GO:0020037">
    <property type="term" value="F:heme binding"/>
    <property type="evidence" value="ECO:0007669"/>
    <property type="project" value="InterPro"/>
</dbReference>
<dbReference type="GO" id="GO:0009055">
    <property type="term" value="F:electron transfer activity"/>
    <property type="evidence" value="ECO:0007669"/>
    <property type="project" value="InterPro"/>
</dbReference>
<dbReference type="InterPro" id="IPR009056">
    <property type="entry name" value="Cyt_c-like_dom"/>
</dbReference>
<dbReference type="AlphaFoldDB" id="A0A4R3VFR1"/>
<keyword evidence="3" id="KW-0349">Heme</keyword>
<evidence type="ECO:0000313" key="6">
    <source>
        <dbReference type="Proteomes" id="UP000295110"/>
    </source>
</evidence>
<evidence type="ECO:0000259" key="4">
    <source>
        <dbReference type="PROSITE" id="PS51007"/>
    </source>
</evidence>
<protein>
    <recommendedName>
        <fullName evidence="4">Cytochrome c domain-containing protein</fullName>
    </recommendedName>
</protein>
<dbReference type="Proteomes" id="UP000295110">
    <property type="component" value="Unassembled WGS sequence"/>
</dbReference>
<keyword evidence="2 3" id="KW-0408">Iron</keyword>
<keyword evidence="1 3" id="KW-0479">Metal-binding</keyword>
<organism evidence="5 6">
    <name type="scientific">Roseateles saccharophilus</name>
    <name type="common">Pseudomonas saccharophila</name>
    <dbReference type="NCBI Taxonomy" id="304"/>
    <lineage>
        <taxon>Bacteria</taxon>
        <taxon>Pseudomonadati</taxon>
        <taxon>Pseudomonadota</taxon>
        <taxon>Betaproteobacteria</taxon>
        <taxon>Burkholderiales</taxon>
        <taxon>Sphaerotilaceae</taxon>
        <taxon>Roseateles</taxon>
    </lineage>
</organism>
<feature type="domain" description="Cytochrome c" evidence="4">
    <location>
        <begin position="36"/>
        <end position="145"/>
    </location>
</feature>